<reference evidence="1" key="1">
    <citation type="submission" date="2022-04" db="EMBL/GenBank/DDBJ databases">
        <title>Carnegiea gigantea Genome sequencing and assembly v2.</title>
        <authorList>
            <person name="Copetti D."/>
            <person name="Sanderson M.J."/>
            <person name="Burquez A."/>
            <person name="Wojciechowski M.F."/>
        </authorList>
    </citation>
    <scope>NUCLEOTIDE SEQUENCE</scope>
    <source>
        <strain evidence="1">SGP5-SGP5p</strain>
        <tissue evidence="1">Aerial part</tissue>
    </source>
</reference>
<dbReference type="PANTHER" id="PTHR33710">
    <property type="entry name" value="BNAC02G09200D PROTEIN"/>
    <property type="match status" value="1"/>
</dbReference>
<gene>
    <name evidence="1" type="ORF">Cgig2_034076</name>
</gene>
<accession>A0A9Q1JQH5</accession>
<comment type="caution">
    <text evidence="1">The sequence shown here is derived from an EMBL/GenBank/DDBJ whole genome shotgun (WGS) entry which is preliminary data.</text>
</comment>
<keyword evidence="2" id="KW-1185">Reference proteome</keyword>
<dbReference type="OrthoDB" id="1748181at2759"/>
<proteinExistence type="predicted"/>
<name>A0A9Q1JQH5_9CARY</name>
<dbReference type="Proteomes" id="UP001153076">
    <property type="component" value="Unassembled WGS sequence"/>
</dbReference>
<dbReference type="AlphaFoldDB" id="A0A9Q1JQH5"/>
<organism evidence="1 2">
    <name type="scientific">Carnegiea gigantea</name>
    <dbReference type="NCBI Taxonomy" id="171969"/>
    <lineage>
        <taxon>Eukaryota</taxon>
        <taxon>Viridiplantae</taxon>
        <taxon>Streptophyta</taxon>
        <taxon>Embryophyta</taxon>
        <taxon>Tracheophyta</taxon>
        <taxon>Spermatophyta</taxon>
        <taxon>Magnoliopsida</taxon>
        <taxon>eudicotyledons</taxon>
        <taxon>Gunneridae</taxon>
        <taxon>Pentapetalae</taxon>
        <taxon>Caryophyllales</taxon>
        <taxon>Cactineae</taxon>
        <taxon>Cactaceae</taxon>
        <taxon>Cactoideae</taxon>
        <taxon>Echinocereeae</taxon>
        <taxon>Carnegiea</taxon>
    </lineage>
</organism>
<sequence length="252" mass="29879">MYDWLPKKCTHCGMLGHTEDQCRKKEVVRKEWRKVQKATEAPQHNKRLILSSSYSVNVLKVTEQYIHSQATQISNMLHFHVTIVYGKNQDHQRQGLWEDLQHLSQHINGGWCILGNFSTILYKEDKYGGNDVSETEVQELTHIMEEMNSMGAYYSWTNKTIWSRIDRAFINVYWYETFNYIIAKYLPSGLSDHTPLLIQFLDSPRPRPQVQFYDMWLKHTEFQRIIAVATPPYTPYRIQNLRSFTTQTRPQL</sequence>
<evidence type="ECO:0000313" key="1">
    <source>
        <dbReference type="EMBL" id="KAJ8429047.1"/>
    </source>
</evidence>
<dbReference type="InterPro" id="IPR036691">
    <property type="entry name" value="Endo/exonu/phosph_ase_sf"/>
</dbReference>
<dbReference type="SUPFAM" id="SSF56219">
    <property type="entry name" value="DNase I-like"/>
    <property type="match status" value="1"/>
</dbReference>
<protein>
    <submittedName>
        <fullName evidence="1">Uncharacterized protein</fullName>
    </submittedName>
</protein>
<evidence type="ECO:0000313" key="2">
    <source>
        <dbReference type="Proteomes" id="UP001153076"/>
    </source>
</evidence>
<dbReference type="PANTHER" id="PTHR33710:SF71">
    <property type="entry name" value="ENDONUCLEASE_EXONUCLEASE_PHOSPHATASE DOMAIN-CONTAINING PROTEIN"/>
    <property type="match status" value="1"/>
</dbReference>
<dbReference type="EMBL" id="JAKOGI010000943">
    <property type="protein sequence ID" value="KAJ8429047.1"/>
    <property type="molecule type" value="Genomic_DNA"/>
</dbReference>
<dbReference type="Gene3D" id="3.60.10.10">
    <property type="entry name" value="Endonuclease/exonuclease/phosphatase"/>
    <property type="match status" value="1"/>
</dbReference>